<proteinExistence type="predicted"/>
<feature type="region of interest" description="Disordered" evidence="6">
    <location>
        <begin position="464"/>
        <end position="500"/>
    </location>
</feature>
<dbReference type="FunFam" id="3.40.50.300:FF:000493">
    <property type="entry name" value="Guanine nucleotide-binding protein-like 3-like protein"/>
    <property type="match status" value="1"/>
</dbReference>
<dbReference type="InterPro" id="IPR050755">
    <property type="entry name" value="TRAFAC_YlqF/YawG_RiboMat"/>
</dbReference>
<dbReference type="Gene3D" id="1.10.1580.10">
    <property type="match status" value="1"/>
</dbReference>
<dbReference type="PRINTS" id="PR00326">
    <property type="entry name" value="GTP1OBG"/>
</dbReference>
<dbReference type="InterPro" id="IPR030378">
    <property type="entry name" value="G_CP_dom"/>
</dbReference>
<feature type="compositionally biased region" description="Basic and acidic residues" evidence="6">
    <location>
        <begin position="58"/>
        <end position="78"/>
    </location>
</feature>
<dbReference type="InterPro" id="IPR006073">
    <property type="entry name" value="GTP-bd"/>
</dbReference>
<evidence type="ECO:0000256" key="2">
    <source>
        <dbReference type="ARBA" id="ARBA00022741"/>
    </source>
</evidence>
<feature type="compositionally biased region" description="Basic residues" evidence="6">
    <location>
        <begin position="1"/>
        <end position="44"/>
    </location>
</feature>
<dbReference type="GO" id="GO:0005730">
    <property type="term" value="C:nucleolus"/>
    <property type="evidence" value="ECO:0007669"/>
    <property type="project" value="TreeGrafter"/>
</dbReference>
<dbReference type="SUPFAM" id="SSF52540">
    <property type="entry name" value="P-loop containing nucleoside triphosphate hydrolases"/>
    <property type="match status" value="1"/>
</dbReference>
<dbReference type="AlphaFoldDB" id="A0A8S4NP64"/>
<evidence type="ECO:0000256" key="6">
    <source>
        <dbReference type="SAM" id="MobiDB-lite"/>
    </source>
</evidence>
<evidence type="ECO:0000256" key="5">
    <source>
        <dbReference type="ARBA" id="ARBA00023242"/>
    </source>
</evidence>
<organism evidence="8 9">
    <name type="scientific">Owenia fusiformis</name>
    <name type="common">Polychaete worm</name>
    <dbReference type="NCBI Taxonomy" id="6347"/>
    <lineage>
        <taxon>Eukaryota</taxon>
        <taxon>Metazoa</taxon>
        <taxon>Spiralia</taxon>
        <taxon>Lophotrochozoa</taxon>
        <taxon>Annelida</taxon>
        <taxon>Polychaeta</taxon>
        <taxon>Sedentaria</taxon>
        <taxon>Canalipalpata</taxon>
        <taxon>Sabellida</taxon>
        <taxon>Oweniida</taxon>
        <taxon>Oweniidae</taxon>
        <taxon>Owenia</taxon>
    </lineage>
</organism>
<feature type="compositionally biased region" description="Acidic residues" evidence="6">
    <location>
        <begin position="473"/>
        <end position="499"/>
    </location>
</feature>
<evidence type="ECO:0000256" key="3">
    <source>
        <dbReference type="ARBA" id="ARBA00023054"/>
    </source>
</evidence>
<dbReference type="GO" id="GO:0005525">
    <property type="term" value="F:GTP binding"/>
    <property type="evidence" value="ECO:0007669"/>
    <property type="project" value="UniProtKB-KW"/>
</dbReference>
<dbReference type="InterPro" id="IPR014813">
    <property type="entry name" value="Gnl3_N_dom"/>
</dbReference>
<dbReference type="EMBL" id="CAIIXF020000005">
    <property type="protein sequence ID" value="CAH1783426.1"/>
    <property type="molecule type" value="Genomic_DNA"/>
</dbReference>
<dbReference type="Gene3D" id="3.40.50.300">
    <property type="entry name" value="P-loop containing nucleotide triphosphate hydrolases"/>
    <property type="match status" value="1"/>
</dbReference>
<keyword evidence="9" id="KW-1185">Reference proteome</keyword>
<keyword evidence="3" id="KW-0175">Coiled coil</keyword>
<comment type="subcellular location">
    <subcellularLocation>
        <location evidence="1">Nucleus</location>
    </subcellularLocation>
</comment>
<keyword evidence="2" id="KW-0547">Nucleotide-binding</keyword>
<dbReference type="OrthoDB" id="444945at2759"/>
<dbReference type="Proteomes" id="UP000749559">
    <property type="component" value="Unassembled WGS sequence"/>
</dbReference>
<dbReference type="FunFam" id="1.10.1580.10:FF:000002">
    <property type="entry name" value="Guanine nucleotide-binding protein-like 3 (nucleolar)-like"/>
    <property type="match status" value="1"/>
</dbReference>
<accession>A0A8S4NP64</accession>
<dbReference type="Pfam" id="PF08701">
    <property type="entry name" value="GN3L_Grn1"/>
    <property type="match status" value="1"/>
</dbReference>
<evidence type="ECO:0000259" key="7">
    <source>
        <dbReference type="PROSITE" id="PS51721"/>
    </source>
</evidence>
<evidence type="ECO:0000256" key="4">
    <source>
        <dbReference type="ARBA" id="ARBA00023134"/>
    </source>
</evidence>
<dbReference type="Pfam" id="PF01926">
    <property type="entry name" value="MMR_HSR1"/>
    <property type="match status" value="1"/>
</dbReference>
<dbReference type="PANTHER" id="PTHR11089">
    <property type="entry name" value="GTP-BINDING PROTEIN-RELATED"/>
    <property type="match status" value="1"/>
</dbReference>
<feature type="compositionally biased region" description="Basic residues" evidence="6">
    <location>
        <begin position="79"/>
        <end position="94"/>
    </location>
</feature>
<protein>
    <recommendedName>
        <fullName evidence="7">CP-type G domain-containing protein</fullName>
    </recommendedName>
</protein>
<evidence type="ECO:0000313" key="8">
    <source>
        <dbReference type="EMBL" id="CAH1783426.1"/>
    </source>
</evidence>
<feature type="region of interest" description="Disordered" evidence="6">
    <location>
        <begin position="1"/>
        <end position="97"/>
    </location>
</feature>
<evidence type="ECO:0000313" key="9">
    <source>
        <dbReference type="Proteomes" id="UP000749559"/>
    </source>
</evidence>
<comment type="caution">
    <text evidence="8">The sequence shown here is derived from an EMBL/GenBank/DDBJ whole genome shotgun (WGS) entry which is preliminary data.</text>
</comment>
<keyword evidence="4" id="KW-0342">GTP-binding</keyword>
<dbReference type="CDD" id="cd04178">
    <property type="entry name" value="Nucleostemin_like"/>
    <property type="match status" value="1"/>
</dbReference>
<dbReference type="PROSITE" id="PS51721">
    <property type="entry name" value="G_CP"/>
    <property type="match status" value="1"/>
</dbReference>
<keyword evidence="5" id="KW-0539">Nucleus</keyword>
<dbReference type="InterPro" id="IPR027417">
    <property type="entry name" value="P-loop_NTPase"/>
</dbReference>
<name>A0A8S4NP64_OWEFU</name>
<feature type="domain" description="CP-type G" evidence="7">
    <location>
        <begin position="135"/>
        <end position="322"/>
    </location>
</feature>
<gene>
    <name evidence="8" type="ORF">OFUS_LOCUS9772</name>
</gene>
<dbReference type="PANTHER" id="PTHR11089:SF30">
    <property type="entry name" value="GUANINE NUCLEOTIDE-BINDING PROTEIN-LIKE 3 HOMOLOG"/>
    <property type="match status" value="1"/>
</dbReference>
<evidence type="ECO:0000256" key="1">
    <source>
        <dbReference type="ARBA" id="ARBA00004123"/>
    </source>
</evidence>
<reference evidence="8" key="1">
    <citation type="submission" date="2022-03" db="EMBL/GenBank/DDBJ databases">
        <authorList>
            <person name="Martin C."/>
        </authorList>
    </citation>
    <scope>NUCLEOTIDE SEQUENCE</scope>
</reference>
<dbReference type="InterPro" id="IPR023179">
    <property type="entry name" value="GTP-bd_ortho_bundle_sf"/>
</dbReference>
<sequence length="596" mass="66900">MKQFFKKKSKRTTTRKLKKIEKKVREHHKKLRKDAKKNPKKTKKKDPGIPNSAPFKEQVLKEAEERKIKLEDERLRNKEKQKKARQKQVAKKRNLSSMILDAQKRQKEFEKQKAATGEANDEANKPVETSRKAFYKEFRKVVDAADVVLQVLDARDPLGSRCVEVEQAILDSSAKKKLVLVLNKIDLVPRENVEKWLKYLRNEFPAVAFKASTQKQTDNLSQAKINITSQKLKGDTVKTSKCLGADVLMKLLGNYCRNQNIKTSVTVGIVGFPNTGKSSIINSLKRSKACNVGAMPGVTKQMQEIQLDKHVKLLDSPGIVMATGDSNSSVILRNCVKVETVEDPITPVQAILNRCSKEKMMLHYNITDYSSVTDFLGLLAKRLGRLKKGGVPDVFRAAKTVLQDWNTGRITYYTQPPETQQTGNVSIVQEMSQAFDIDALLSDEQDTLKGLKQATEKDFVLVSGGPTSALETPCDDDEMGDDNTEEDDEDEDMEDDNDDKELKDVTVGLTPKLKANKSAHSLSIEKAKKKAELEAALDGNQQLIKDRKKKWKHIKKSRKKADKVAGSLSNALEGAMDILGTNEKSADSYNFSTDFK</sequence>